<accession>A0A4U0FGP2</accession>
<dbReference type="PANTHER" id="PTHR31302">
    <property type="entry name" value="TRANSMEMBRANE PROTEIN WITH METALLOPHOSPHOESTERASE DOMAIN-RELATED"/>
    <property type="match status" value="1"/>
</dbReference>
<comment type="caution">
    <text evidence="3">The sequence shown here is derived from an EMBL/GenBank/DDBJ whole genome shotgun (WGS) entry which is preliminary data.</text>
</comment>
<feature type="transmembrane region" description="Helical" evidence="1">
    <location>
        <begin position="112"/>
        <end position="131"/>
    </location>
</feature>
<feature type="transmembrane region" description="Helical" evidence="1">
    <location>
        <begin position="43"/>
        <end position="59"/>
    </location>
</feature>
<feature type="transmembrane region" description="Helical" evidence="1">
    <location>
        <begin position="80"/>
        <end position="106"/>
    </location>
</feature>
<dbReference type="Gene3D" id="3.60.21.10">
    <property type="match status" value="1"/>
</dbReference>
<evidence type="ECO:0000313" key="3">
    <source>
        <dbReference type="EMBL" id="TJY44176.1"/>
    </source>
</evidence>
<dbReference type="InterPro" id="IPR004843">
    <property type="entry name" value="Calcineurin-like_PHP"/>
</dbReference>
<dbReference type="GO" id="GO:0016787">
    <property type="term" value="F:hydrolase activity"/>
    <property type="evidence" value="ECO:0007669"/>
    <property type="project" value="InterPro"/>
</dbReference>
<dbReference type="Proteomes" id="UP000309673">
    <property type="component" value="Unassembled WGS sequence"/>
</dbReference>
<dbReference type="InterPro" id="IPR029052">
    <property type="entry name" value="Metallo-depent_PP-like"/>
</dbReference>
<feature type="transmembrane region" description="Helical" evidence="1">
    <location>
        <begin position="7"/>
        <end position="31"/>
    </location>
</feature>
<sequence>MKARSRMILGFSFFIGIYALINVFIGWHGWLFLHQLAPSFPQAAYWIVFSIVVFAYLLGRVPLPGPLRPAARLLKVIGSYYFAIMEFGLLLILAADIVAWLLSLAGMKPSNYVLLAGWIAIGIVAWLLLWGSRNAWSPVVRQYPVSVHKRVEGMDKLRIVAASDIHLGNIVGKRHLRRLLKKMNELQPDLILLPGDVIDDSIEPFVRNNLSDLLRLLRAKYGVYAVLGNHEYYGGHVEEYVRRMREIGVPVLRDERVVIAGGIVIAGRKDKQAESMDPEGRISHEALLEGVDRAKPIIMMDHQPYHFDKAAEAGVDLLLCGHTHRGQFAPNHWFTKRLFELDWGYMRKGSMHVAVSSGFGSWGPPIRIASRSEIMLIDMTFEG</sequence>
<dbReference type="RefSeq" id="WP_136775896.1">
    <property type="nucleotide sequence ID" value="NZ_SUPK01000001.1"/>
</dbReference>
<feature type="domain" description="Calcineurin-like phosphoesterase" evidence="2">
    <location>
        <begin position="157"/>
        <end position="325"/>
    </location>
</feature>
<reference evidence="3 4" key="1">
    <citation type="submission" date="2019-04" db="EMBL/GenBank/DDBJ databases">
        <title>Cohnella sp. nov., isolated from soil.</title>
        <authorList>
            <person name="Kim W."/>
        </authorList>
    </citation>
    <scope>NUCLEOTIDE SEQUENCE [LARGE SCALE GENOMIC DNA]</scope>
    <source>
        <strain evidence="3 4">CAU 1483</strain>
    </source>
</reference>
<protein>
    <submittedName>
        <fullName evidence="3">Metallophosphoesterase</fullName>
    </submittedName>
</protein>
<dbReference type="PANTHER" id="PTHR31302:SF0">
    <property type="entry name" value="TRANSMEMBRANE PROTEIN WITH METALLOPHOSPHOESTERASE DOMAIN"/>
    <property type="match status" value="1"/>
</dbReference>
<keyword evidence="1" id="KW-0812">Transmembrane</keyword>
<dbReference type="Pfam" id="PF00149">
    <property type="entry name" value="Metallophos"/>
    <property type="match status" value="1"/>
</dbReference>
<dbReference type="SUPFAM" id="SSF56300">
    <property type="entry name" value="Metallo-dependent phosphatases"/>
    <property type="match status" value="1"/>
</dbReference>
<dbReference type="EMBL" id="SUPK01000001">
    <property type="protein sequence ID" value="TJY44176.1"/>
    <property type="molecule type" value="Genomic_DNA"/>
</dbReference>
<name>A0A4U0FGP2_9BACL</name>
<evidence type="ECO:0000256" key="1">
    <source>
        <dbReference type="SAM" id="Phobius"/>
    </source>
</evidence>
<dbReference type="CDD" id="cd07385">
    <property type="entry name" value="MPP_YkuE_C"/>
    <property type="match status" value="1"/>
</dbReference>
<evidence type="ECO:0000259" key="2">
    <source>
        <dbReference type="Pfam" id="PF00149"/>
    </source>
</evidence>
<keyword evidence="4" id="KW-1185">Reference proteome</keyword>
<keyword evidence="1" id="KW-0472">Membrane</keyword>
<organism evidence="3 4">
    <name type="scientific">Cohnella pontilimi</name>
    <dbReference type="NCBI Taxonomy" id="2564100"/>
    <lineage>
        <taxon>Bacteria</taxon>
        <taxon>Bacillati</taxon>
        <taxon>Bacillota</taxon>
        <taxon>Bacilli</taxon>
        <taxon>Bacillales</taxon>
        <taxon>Paenibacillaceae</taxon>
        <taxon>Cohnella</taxon>
    </lineage>
</organism>
<keyword evidence="1" id="KW-1133">Transmembrane helix</keyword>
<dbReference type="InterPro" id="IPR051158">
    <property type="entry name" value="Metallophosphoesterase_sf"/>
</dbReference>
<dbReference type="AlphaFoldDB" id="A0A4U0FGP2"/>
<evidence type="ECO:0000313" key="4">
    <source>
        <dbReference type="Proteomes" id="UP000309673"/>
    </source>
</evidence>
<proteinExistence type="predicted"/>
<gene>
    <name evidence="3" type="ORF">E5161_01925</name>
</gene>
<dbReference type="OrthoDB" id="9780884at2"/>